<protein>
    <submittedName>
        <fullName evidence="2">Uncharacterized protein</fullName>
    </submittedName>
</protein>
<proteinExistence type="predicted"/>
<evidence type="ECO:0000313" key="3">
    <source>
        <dbReference type="EMBL" id="KAG8596324.1"/>
    </source>
</evidence>
<keyword evidence="4" id="KW-1185">Reference proteome</keyword>
<dbReference type="EMBL" id="WNYA01000001">
    <property type="protein sequence ID" value="KAG8596322.1"/>
    <property type="molecule type" value="Genomic_DNA"/>
</dbReference>
<dbReference type="Proteomes" id="UP000824782">
    <property type="component" value="Unassembled WGS sequence"/>
</dbReference>
<dbReference type="AlphaFoldDB" id="A0AAV7DFP2"/>
<organism evidence="2 4">
    <name type="scientific">Engystomops pustulosus</name>
    <name type="common">Tungara frog</name>
    <name type="synonym">Physalaemus pustulosus</name>
    <dbReference type="NCBI Taxonomy" id="76066"/>
    <lineage>
        <taxon>Eukaryota</taxon>
        <taxon>Metazoa</taxon>
        <taxon>Chordata</taxon>
        <taxon>Craniata</taxon>
        <taxon>Vertebrata</taxon>
        <taxon>Euteleostomi</taxon>
        <taxon>Amphibia</taxon>
        <taxon>Batrachia</taxon>
        <taxon>Anura</taxon>
        <taxon>Neobatrachia</taxon>
        <taxon>Hyloidea</taxon>
        <taxon>Leptodactylidae</taxon>
        <taxon>Leiuperinae</taxon>
        <taxon>Engystomops</taxon>
    </lineage>
</organism>
<evidence type="ECO:0000313" key="4">
    <source>
        <dbReference type="Proteomes" id="UP000824782"/>
    </source>
</evidence>
<comment type="caution">
    <text evidence="2">The sequence shown here is derived from an EMBL/GenBank/DDBJ whole genome shotgun (WGS) entry which is preliminary data.</text>
</comment>
<gene>
    <name evidence="2" type="ORF">GDO81_001848</name>
    <name evidence="3" type="ORF">GDO81_001850</name>
</gene>
<accession>A0AAV7DFP2</accession>
<keyword evidence="1" id="KW-0812">Transmembrane</keyword>
<feature type="transmembrane region" description="Helical" evidence="1">
    <location>
        <begin position="47"/>
        <end position="65"/>
    </location>
</feature>
<evidence type="ECO:0000313" key="2">
    <source>
        <dbReference type="EMBL" id="KAG8596322.1"/>
    </source>
</evidence>
<dbReference type="EMBL" id="WNYA01000001">
    <property type="protein sequence ID" value="KAG8596324.1"/>
    <property type="molecule type" value="Genomic_DNA"/>
</dbReference>
<keyword evidence="1" id="KW-1133">Transmembrane helix</keyword>
<reference evidence="2" key="1">
    <citation type="thesis" date="2020" institute="ProQuest LLC" country="789 East Eisenhower Parkway, Ann Arbor, MI, USA">
        <title>Comparative Genomics and Chromosome Evolution.</title>
        <authorList>
            <person name="Mudd A.B."/>
        </authorList>
    </citation>
    <scope>NUCLEOTIDE SEQUENCE</scope>
    <source>
        <strain evidence="2">237g6f4</strain>
        <tissue evidence="2">Blood</tissue>
    </source>
</reference>
<evidence type="ECO:0000256" key="1">
    <source>
        <dbReference type="SAM" id="Phobius"/>
    </source>
</evidence>
<name>A0AAV7DFP2_ENGPU</name>
<sequence>MKSFQMYIGIGEGLGSCPLDLHSVFEASGVLYDVTEDLYSLDFCGKYINIFFTYCCVVWLLMAFIQCS</sequence>
<keyword evidence="1" id="KW-0472">Membrane</keyword>